<evidence type="ECO:0000256" key="1">
    <source>
        <dbReference type="ARBA" id="ARBA00023015"/>
    </source>
</evidence>
<accession>A0ABP9AE52</accession>
<dbReference type="Gene3D" id="1.10.10.10">
    <property type="entry name" value="Winged helix-like DNA-binding domain superfamily/Winged helix DNA-binding domain"/>
    <property type="match status" value="1"/>
</dbReference>
<keyword evidence="1" id="KW-0805">Transcription regulation</keyword>
<dbReference type="EMBL" id="BAABHO010000006">
    <property type="protein sequence ID" value="GAA4779412.1"/>
    <property type="molecule type" value="Genomic_DNA"/>
</dbReference>
<keyword evidence="5" id="KW-1185">Reference proteome</keyword>
<comment type="caution">
    <text evidence="4">The sequence shown here is derived from an EMBL/GenBank/DDBJ whole genome shotgun (WGS) entry which is preliminary data.</text>
</comment>
<reference evidence="5" key="1">
    <citation type="journal article" date="2019" name="Int. J. Syst. Evol. Microbiol.">
        <title>The Global Catalogue of Microorganisms (GCM) 10K type strain sequencing project: providing services to taxonomists for standard genome sequencing and annotation.</title>
        <authorList>
            <consortium name="The Broad Institute Genomics Platform"/>
            <consortium name="The Broad Institute Genome Sequencing Center for Infectious Disease"/>
            <person name="Wu L."/>
            <person name="Ma J."/>
        </authorList>
    </citation>
    <scope>NUCLEOTIDE SEQUENCE [LARGE SCALE GENOMIC DNA]</scope>
    <source>
        <strain evidence="5">JCM 17979</strain>
    </source>
</reference>
<evidence type="ECO:0000313" key="4">
    <source>
        <dbReference type="EMBL" id="GAA4779412.1"/>
    </source>
</evidence>
<dbReference type="Pfam" id="PF03861">
    <property type="entry name" value="ANTAR"/>
    <property type="match status" value="1"/>
</dbReference>
<organism evidence="4 5">
    <name type="scientific">Actinomycetospora chlora</name>
    <dbReference type="NCBI Taxonomy" id="663608"/>
    <lineage>
        <taxon>Bacteria</taxon>
        <taxon>Bacillati</taxon>
        <taxon>Actinomycetota</taxon>
        <taxon>Actinomycetes</taxon>
        <taxon>Pseudonocardiales</taxon>
        <taxon>Pseudonocardiaceae</taxon>
        <taxon>Actinomycetospora</taxon>
    </lineage>
</organism>
<dbReference type="Proteomes" id="UP001500928">
    <property type="component" value="Unassembled WGS sequence"/>
</dbReference>
<evidence type="ECO:0000256" key="2">
    <source>
        <dbReference type="ARBA" id="ARBA00023163"/>
    </source>
</evidence>
<dbReference type="Gene3D" id="3.30.450.40">
    <property type="match status" value="1"/>
</dbReference>
<proteinExistence type="predicted"/>
<dbReference type="PROSITE" id="PS50921">
    <property type="entry name" value="ANTAR"/>
    <property type="match status" value="1"/>
</dbReference>
<dbReference type="SUPFAM" id="SSF55781">
    <property type="entry name" value="GAF domain-like"/>
    <property type="match status" value="1"/>
</dbReference>
<dbReference type="SMART" id="SM01012">
    <property type="entry name" value="ANTAR"/>
    <property type="match status" value="1"/>
</dbReference>
<evidence type="ECO:0000313" key="5">
    <source>
        <dbReference type="Proteomes" id="UP001500928"/>
    </source>
</evidence>
<feature type="domain" description="ANTAR" evidence="3">
    <location>
        <begin position="171"/>
        <end position="232"/>
    </location>
</feature>
<protein>
    <submittedName>
        <fullName evidence="4">GAF and ANTAR domain-containing protein</fullName>
    </submittedName>
</protein>
<sequence>MSFDRDVDLHTLAGLRRRVEALTADRATRHRDDLVTGVLRAAVEAVDGADGASLTRTDPNADAPDRATDDEIAALDAVQISVGQGPCIEAADHPPECGLVVAADLGGADHDRWPDFAEHAVAAGCRSVLSLRLGVEERHRSSLNLYGRRHHAFDATAQVAALLFGVPAALLLHGADHADDLQHALGSRDLIGQAKGILVERFGVHGDHAFAMLVESSQNANMKLVDVARWLVEETVANRSHEAPTTS</sequence>
<dbReference type="InterPro" id="IPR029016">
    <property type="entry name" value="GAF-like_dom_sf"/>
</dbReference>
<dbReference type="InterPro" id="IPR036388">
    <property type="entry name" value="WH-like_DNA-bd_sf"/>
</dbReference>
<dbReference type="InterPro" id="IPR005561">
    <property type="entry name" value="ANTAR"/>
</dbReference>
<dbReference type="SUPFAM" id="SSF52172">
    <property type="entry name" value="CheY-like"/>
    <property type="match status" value="1"/>
</dbReference>
<name>A0ABP9AE52_9PSEU</name>
<dbReference type="InterPro" id="IPR012074">
    <property type="entry name" value="GAF_ANTAR"/>
</dbReference>
<keyword evidence="2" id="KW-0804">Transcription</keyword>
<gene>
    <name evidence="4" type="ORF">GCM10023200_10690</name>
</gene>
<dbReference type="PIRSF" id="PIRSF036625">
    <property type="entry name" value="GAF_ANTAR"/>
    <property type="match status" value="1"/>
</dbReference>
<evidence type="ECO:0000259" key="3">
    <source>
        <dbReference type="PROSITE" id="PS50921"/>
    </source>
</evidence>
<dbReference type="InterPro" id="IPR011006">
    <property type="entry name" value="CheY-like_superfamily"/>
</dbReference>
<dbReference type="RefSeq" id="WP_345411491.1">
    <property type="nucleotide sequence ID" value="NZ_BAABHO010000006.1"/>
</dbReference>